<dbReference type="Proteomes" id="UP001501207">
    <property type="component" value="Unassembled WGS sequence"/>
</dbReference>
<protein>
    <submittedName>
        <fullName evidence="3">Glycosyltransferase family 9 protein</fullName>
    </submittedName>
</protein>
<dbReference type="InterPro" id="IPR051199">
    <property type="entry name" value="LPS_LOS_Heptosyltrfase"/>
</dbReference>
<evidence type="ECO:0000256" key="2">
    <source>
        <dbReference type="ARBA" id="ARBA00022679"/>
    </source>
</evidence>
<proteinExistence type="predicted"/>
<evidence type="ECO:0000256" key="1">
    <source>
        <dbReference type="ARBA" id="ARBA00022676"/>
    </source>
</evidence>
<dbReference type="PANTHER" id="PTHR30160:SF1">
    <property type="entry name" value="LIPOPOLYSACCHARIDE 1,2-N-ACETYLGLUCOSAMINETRANSFERASE-RELATED"/>
    <property type="match status" value="1"/>
</dbReference>
<reference evidence="4" key="1">
    <citation type="journal article" date="2019" name="Int. J. Syst. Evol. Microbiol.">
        <title>The Global Catalogue of Microorganisms (GCM) 10K type strain sequencing project: providing services to taxonomists for standard genome sequencing and annotation.</title>
        <authorList>
            <consortium name="The Broad Institute Genomics Platform"/>
            <consortium name="The Broad Institute Genome Sequencing Center for Infectious Disease"/>
            <person name="Wu L."/>
            <person name="Ma J."/>
        </authorList>
    </citation>
    <scope>NUCLEOTIDE SEQUENCE [LARGE SCALE GENOMIC DNA]</scope>
    <source>
        <strain evidence="4">JCM 17664</strain>
    </source>
</reference>
<dbReference type="Gene3D" id="3.40.50.2000">
    <property type="entry name" value="Glycogen Phosphorylase B"/>
    <property type="match status" value="2"/>
</dbReference>
<comment type="caution">
    <text evidence="3">The sequence shown here is derived from an EMBL/GenBank/DDBJ whole genome shotgun (WGS) entry which is preliminary data.</text>
</comment>
<accession>A0ABP8FW66</accession>
<keyword evidence="4" id="KW-1185">Reference proteome</keyword>
<keyword evidence="1" id="KW-0328">Glycosyltransferase</keyword>
<dbReference type="PANTHER" id="PTHR30160">
    <property type="entry name" value="TETRAACYLDISACCHARIDE 4'-KINASE-RELATED"/>
    <property type="match status" value="1"/>
</dbReference>
<dbReference type="EMBL" id="BAABFN010000005">
    <property type="protein sequence ID" value="GAA4312248.1"/>
    <property type="molecule type" value="Genomic_DNA"/>
</dbReference>
<dbReference type="CDD" id="cd03789">
    <property type="entry name" value="GT9_LPS_heptosyltransferase"/>
    <property type="match status" value="1"/>
</dbReference>
<evidence type="ECO:0000313" key="3">
    <source>
        <dbReference type="EMBL" id="GAA4312248.1"/>
    </source>
</evidence>
<evidence type="ECO:0000313" key="4">
    <source>
        <dbReference type="Proteomes" id="UP001501207"/>
    </source>
</evidence>
<organism evidence="3 4">
    <name type="scientific">Compostibacter hankyongensis</name>
    <dbReference type="NCBI Taxonomy" id="1007089"/>
    <lineage>
        <taxon>Bacteria</taxon>
        <taxon>Pseudomonadati</taxon>
        <taxon>Bacteroidota</taxon>
        <taxon>Chitinophagia</taxon>
        <taxon>Chitinophagales</taxon>
        <taxon>Chitinophagaceae</taxon>
        <taxon>Compostibacter</taxon>
    </lineage>
</organism>
<keyword evidence="2" id="KW-0808">Transferase</keyword>
<gene>
    <name evidence="3" type="ORF">GCM10023143_21820</name>
</gene>
<dbReference type="SUPFAM" id="SSF53756">
    <property type="entry name" value="UDP-Glycosyltransferase/glycogen phosphorylase"/>
    <property type="match status" value="1"/>
</dbReference>
<sequence>MKPTEQPASDRLLELKIGIFRALKLGDMLSVIPAVRAIRHAFPIAHITLIGLPWEEKLVSRFSHYFNGFVSFPGWPGLPEQEIAPVRMTDFLRQMQHLQLDLLLQMQGDGSYTNAMCLLCGAKQVAGLRLKRHAVPGGGLFPVFRENEHEVLRFLRLVKEALGIDPAGTALEFPVMREEYEEAGCIMEVLGLTPGKYICLHPGARDPRRRWEPAKFAVAGDRLARAGFHILLTGDRSERDITRQVASLMHYPAADLVAGCGQVDLGVLAALIEQGAGLLCNDTGVSHLAAALEVPSVVVFSPYSSAARWAPLDHTLHMAVAPEAAADPEKVACRLLRCLSRLPATASVSGRVSPDPVTGLNP</sequence>
<dbReference type="Pfam" id="PF01075">
    <property type="entry name" value="Glyco_transf_9"/>
    <property type="match status" value="1"/>
</dbReference>
<dbReference type="RefSeq" id="WP_344979162.1">
    <property type="nucleotide sequence ID" value="NZ_BAABFN010000005.1"/>
</dbReference>
<name>A0ABP8FW66_9BACT</name>
<dbReference type="InterPro" id="IPR002201">
    <property type="entry name" value="Glyco_trans_9"/>
</dbReference>